<proteinExistence type="predicted"/>
<protein>
    <submittedName>
        <fullName evidence="1">Uncharacterized protein</fullName>
    </submittedName>
</protein>
<dbReference type="EMBL" id="VDEP01000307">
    <property type="protein sequence ID" value="KAA1107801.1"/>
    <property type="molecule type" value="Genomic_DNA"/>
</dbReference>
<comment type="caution">
    <text evidence="1">The sequence shown here is derived from an EMBL/GenBank/DDBJ whole genome shotgun (WGS) entry which is preliminary data.</text>
</comment>
<dbReference type="Proteomes" id="UP000325313">
    <property type="component" value="Unassembled WGS sequence"/>
</dbReference>
<evidence type="ECO:0000313" key="1">
    <source>
        <dbReference type="EMBL" id="KAA1107801.1"/>
    </source>
</evidence>
<evidence type="ECO:0000313" key="2">
    <source>
        <dbReference type="Proteomes" id="UP000325313"/>
    </source>
</evidence>
<dbReference type="AlphaFoldDB" id="A0A5B0Q3N6"/>
<reference evidence="1 2" key="1">
    <citation type="submission" date="2019-05" db="EMBL/GenBank/DDBJ databases">
        <title>Emergence of the Ug99 lineage of the wheat stem rust pathogen through somatic hybridization.</title>
        <authorList>
            <person name="Li F."/>
            <person name="Upadhyaya N.M."/>
            <person name="Sperschneider J."/>
            <person name="Matny O."/>
            <person name="Nguyen-Phuc H."/>
            <person name="Mago R."/>
            <person name="Raley C."/>
            <person name="Miller M.E."/>
            <person name="Silverstein K.A.T."/>
            <person name="Henningsen E."/>
            <person name="Hirsch C.D."/>
            <person name="Visser B."/>
            <person name="Pretorius Z.A."/>
            <person name="Steffenson B.J."/>
            <person name="Schwessinger B."/>
            <person name="Dodds P.N."/>
            <person name="Figueroa M."/>
        </authorList>
    </citation>
    <scope>NUCLEOTIDE SEQUENCE [LARGE SCALE GENOMIC DNA]</scope>
    <source>
        <strain evidence="1 2">Ug99</strain>
    </source>
</reference>
<organism evidence="1 2">
    <name type="scientific">Puccinia graminis f. sp. tritici</name>
    <dbReference type="NCBI Taxonomy" id="56615"/>
    <lineage>
        <taxon>Eukaryota</taxon>
        <taxon>Fungi</taxon>
        <taxon>Dikarya</taxon>
        <taxon>Basidiomycota</taxon>
        <taxon>Pucciniomycotina</taxon>
        <taxon>Pucciniomycetes</taxon>
        <taxon>Pucciniales</taxon>
        <taxon>Pucciniaceae</taxon>
        <taxon>Puccinia</taxon>
    </lineage>
</organism>
<accession>A0A5B0Q3N6</accession>
<gene>
    <name evidence="1" type="ORF">PGTUg99_021652</name>
</gene>
<sequence length="87" mass="9568">MPANHPESDAIGRFAATVDPTRRMSEMEACAGPQKYTVDWCISQLYISRGGNPYSFTSNRLKLGGEQLRLSRFPACSIKGKSDPTVT</sequence>
<name>A0A5B0Q3N6_PUCGR</name>